<feature type="domain" description="4Fe-4S ferredoxin-type" evidence="5">
    <location>
        <begin position="630"/>
        <end position="661"/>
    </location>
</feature>
<evidence type="ECO:0000256" key="4">
    <source>
        <dbReference type="ARBA" id="ARBA00023014"/>
    </source>
</evidence>
<dbReference type="InterPro" id="IPR017896">
    <property type="entry name" value="4Fe4S_Fe-S-bd"/>
</dbReference>
<protein>
    <submittedName>
        <fullName evidence="6">4Fe-4S binding protein</fullName>
    </submittedName>
</protein>
<evidence type="ECO:0000259" key="5">
    <source>
        <dbReference type="PROSITE" id="PS51379"/>
    </source>
</evidence>
<keyword evidence="4" id="KW-0411">Iron-sulfur</keyword>
<dbReference type="PROSITE" id="PS51379">
    <property type="entry name" value="4FE4S_FER_2"/>
    <property type="match status" value="4"/>
</dbReference>
<keyword evidence="1" id="KW-0004">4Fe-4S</keyword>
<keyword evidence="7" id="KW-1185">Reference proteome</keyword>
<feature type="domain" description="4Fe-4S ferredoxin-type" evidence="5">
    <location>
        <begin position="379"/>
        <end position="408"/>
    </location>
</feature>
<dbReference type="PANTHER" id="PTHR43687">
    <property type="entry name" value="ADENYLYLSULFATE REDUCTASE, BETA SUBUNIT"/>
    <property type="match status" value="1"/>
</dbReference>
<dbReference type="Gene3D" id="3.30.70.20">
    <property type="match status" value="3"/>
</dbReference>
<evidence type="ECO:0000313" key="6">
    <source>
        <dbReference type="EMBL" id="MEK8052653.1"/>
    </source>
</evidence>
<evidence type="ECO:0000256" key="1">
    <source>
        <dbReference type="ARBA" id="ARBA00022485"/>
    </source>
</evidence>
<feature type="domain" description="4Fe-4S ferredoxin-type" evidence="5">
    <location>
        <begin position="601"/>
        <end position="629"/>
    </location>
</feature>
<dbReference type="RefSeq" id="WP_341412377.1">
    <property type="nucleotide sequence ID" value="NZ_JBBUTH010000010.1"/>
</dbReference>
<sequence>MKTLICDCNRTLPLDPKALQQVLSRRPGASTEGLDTLHTGLCRREAPAFQRAAKQAAASGDELLVACTQEQRLFVELNDLTEGARPVAEQPIRFVNLRETAGWSREGAQATPKMAALIAAAQLPPAAPVATHTYRSGGRCLVIGPAEAAEAAAARLADKLDVSLLLDGAGSALAQRREQAVHSGRITRLAGWLGAFDVAWESSNPIDLDLCTRCNACVEACPEGAIGLDYQVDLSACKSHRDCVRVCDAAGAIDFARAPQASDERFDLILDLRAAPAFSQHQPPQGYFHVPPGADHERRLFDALLALRELVGEFDKPKFFHYDKRLCAHSRNQQTGCSACIAVCSTRAIRSDALLKGKTGGRAPLPAATPVGPGGGPTGGVIVEPALCVGCGACSTVCPSGAMRFAYPDAAHQGQRLRTLLGTYAAAGGRHAALLLHSEGAGRKLVDELGRAARLDKSVNGLPARVIPVPLWHTASVGLELWLMAIAQGASQVMVLLTAEEAPEYRQALAEQMAQGQALLAGLGYGEGHLRLIEARDARDLPALDAALRCAPATTVRQAATMAAQTDKRGTLELALDHLRTQAPATVPEAIALPAAGAPFGSLRVDAERCTLCLSCVGACPSSALADNPERPQLRFIEKNCVQCGLCATTCPEQAITLQPRLLLADEGRARKATRVLHEVPPYACVKCGKPFGTLKAVENMVAKLAGHSAFQGAALERLKMCQDCRVVDMFSNPNETRITDL</sequence>
<name>A0ABU9CM00_9BURK</name>
<reference evidence="6 7" key="1">
    <citation type="submission" date="2024-04" db="EMBL/GenBank/DDBJ databases">
        <title>Novel species of the genus Ideonella isolated from streams.</title>
        <authorList>
            <person name="Lu H."/>
        </authorList>
    </citation>
    <scope>NUCLEOTIDE SEQUENCE [LARGE SCALE GENOMIC DNA]</scope>
    <source>
        <strain evidence="6 7">DXS22W</strain>
    </source>
</reference>
<evidence type="ECO:0000313" key="7">
    <source>
        <dbReference type="Proteomes" id="UP001365405"/>
    </source>
</evidence>
<gene>
    <name evidence="6" type="ORF">AACH10_20555</name>
</gene>
<keyword evidence="2" id="KW-0479">Metal-binding</keyword>
<dbReference type="SUPFAM" id="SSF54862">
    <property type="entry name" value="4Fe-4S ferredoxins"/>
    <property type="match status" value="1"/>
</dbReference>
<evidence type="ECO:0000256" key="3">
    <source>
        <dbReference type="ARBA" id="ARBA00023004"/>
    </source>
</evidence>
<dbReference type="InterPro" id="IPR017900">
    <property type="entry name" value="4Fe4S_Fe_S_CS"/>
</dbReference>
<organism evidence="6 7">
    <name type="scientific">Pseudaquabacterium inlustre</name>
    <dbReference type="NCBI Taxonomy" id="2984192"/>
    <lineage>
        <taxon>Bacteria</taxon>
        <taxon>Pseudomonadati</taxon>
        <taxon>Pseudomonadota</taxon>
        <taxon>Betaproteobacteria</taxon>
        <taxon>Burkholderiales</taxon>
        <taxon>Sphaerotilaceae</taxon>
        <taxon>Pseudaquabacterium</taxon>
    </lineage>
</organism>
<dbReference type="Pfam" id="PF13237">
    <property type="entry name" value="Fer4_10"/>
    <property type="match status" value="1"/>
</dbReference>
<feature type="domain" description="4Fe-4S ferredoxin-type" evidence="5">
    <location>
        <begin position="202"/>
        <end position="231"/>
    </location>
</feature>
<dbReference type="Pfam" id="PF12838">
    <property type="entry name" value="Fer4_7"/>
    <property type="match status" value="1"/>
</dbReference>
<proteinExistence type="predicted"/>
<dbReference type="EMBL" id="JBBUTH010000010">
    <property type="protein sequence ID" value="MEK8052653.1"/>
    <property type="molecule type" value="Genomic_DNA"/>
</dbReference>
<evidence type="ECO:0000256" key="2">
    <source>
        <dbReference type="ARBA" id="ARBA00022723"/>
    </source>
</evidence>
<dbReference type="InterPro" id="IPR050572">
    <property type="entry name" value="Fe-S_Ferredoxin"/>
</dbReference>
<dbReference type="PANTHER" id="PTHR43687:SF4">
    <property type="entry name" value="BLR5484 PROTEIN"/>
    <property type="match status" value="1"/>
</dbReference>
<accession>A0ABU9CM00</accession>
<comment type="caution">
    <text evidence="6">The sequence shown here is derived from an EMBL/GenBank/DDBJ whole genome shotgun (WGS) entry which is preliminary data.</text>
</comment>
<dbReference type="PROSITE" id="PS00198">
    <property type="entry name" value="4FE4S_FER_1"/>
    <property type="match status" value="3"/>
</dbReference>
<keyword evidence="3" id="KW-0408">Iron</keyword>
<dbReference type="Proteomes" id="UP001365405">
    <property type="component" value="Unassembled WGS sequence"/>
</dbReference>
<dbReference type="Pfam" id="PF00037">
    <property type="entry name" value="Fer4"/>
    <property type="match status" value="1"/>
</dbReference>